<feature type="compositionally biased region" description="Basic and acidic residues" evidence="1">
    <location>
        <begin position="210"/>
        <end position="223"/>
    </location>
</feature>
<evidence type="ECO:0000256" key="1">
    <source>
        <dbReference type="SAM" id="MobiDB-lite"/>
    </source>
</evidence>
<comment type="caution">
    <text evidence="2">The sequence shown here is derived from an EMBL/GenBank/DDBJ whole genome shotgun (WGS) entry which is preliminary data.</text>
</comment>
<sequence>MSGYRGRSTSRYGGYDDESPYLYERDSDSRGRSTSRYGDYSHDSPYRYERDSDSRGRSTSRYGNYTYDSPYRYERERDYGRSLSTPRYRVEGWGRTPERAASSTRYVDWDDWDNREDGDDWGNRPYSDQFSSLMDSYDYDRDSRGGGRAFSSSWRLGSGVYNPRSSPYRSSYGSGGREGGTRYSTSSREIPIVLDAPSEPAWRRWASGEAGRESRPESTRADNLRMTIQSGWSAQASREESKRSRSSWTESVVLHDDVEKTMIECLPGWQSF</sequence>
<proteinExistence type="predicted"/>
<feature type="compositionally biased region" description="Basic and acidic residues" evidence="1">
    <location>
        <begin position="39"/>
        <end position="56"/>
    </location>
</feature>
<feature type="region of interest" description="Disordered" evidence="1">
    <location>
        <begin position="163"/>
        <end position="190"/>
    </location>
</feature>
<feature type="region of interest" description="Disordered" evidence="1">
    <location>
        <begin position="1"/>
        <end position="103"/>
    </location>
</feature>
<organism evidence="2 3">
    <name type="scientific">Cladobotryum mycophilum</name>
    <dbReference type="NCBI Taxonomy" id="491253"/>
    <lineage>
        <taxon>Eukaryota</taxon>
        <taxon>Fungi</taxon>
        <taxon>Dikarya</taxon>
        <taxon>Ascomycota</taxon>
        <taxon>Pezizomycotina</taxon>
        <taxon>Sordariomycetes</taxon>
        <taxon>Hypocreomycetidae</taxon>
        <taxon>Hypocreales</taxon>
        <taxon>Hypocreaceae</taxon>
        <taxon>Cladobotryum</taxon>
    </lineage>
</organism>
<gene>
    <name evidence="2" type="ORF">PT974_12109</name>
</gene>
<keyword evidence="3" id="KW-1185">Reference proteome</keyword>
<feature type="region of interest" description="Disordered" evidence="1">
    <location>
        <begin position="204"/>
        <end position="249"/>
    </location>
</feature>
<reference evidence="2 3" key="1">
    <citation type="submission" date="2024-01" db="EMBL/GenBank/DDBJ databases">
        <title>Complete genome of Cladobotryum mycophilum ATHUM6906.</title>
        <authorList>
            <person name="Christinaki A.C."/>
            <person name="Myridakis A.I."/>
            <person name="Kouvelis V.N."/>
        </authorList>
    </citation>
    <scope>NUCLEOTIDE SEQUENCE [LARGE SCALE GENOMIC DNA]</scope>
    <source>
        <strain evidence="2 3">ATHUM6906</strain>
    </source>
</reference>
<protein>
    <submittedName>
        <fullName evidence="2">Uncharacterized protein</fullName>
    </submittedName>
</protein>
<dbReference type="EMBL" id="JAVFKD010000016">
    <property type="protein sequence ID" value="KAK5987973.1"/>
    <property type="molecule type" value="Genomic_DNA"/>
</dbReference>
<feature type="compositionally biased region" description="Basic and acidic residues" evidence="1">
    <location>
        <begin position="71"/>
        <end position="80"/>
    </location>
</feature>
<evidence type="ECO:0000313" key="2">
    <source>
        <dbReference type="EMBL" id="KAK5987973.1"/>
    </source>
</evidence>
<feature type="compositionally biased region" description="Low complexity" evidence="1">
    <location>
        <begin position="163"/>
        <end position="172"/>
    </location>
</feature>
<feature type="compositionally biased region" description="Low complexity" evidence="1">
    <location>
        <begin position="1"/>
        <end position="13"/>
    </location>
</feature>
<feature type="compositionally biased region" description="Basic and acidic residues" evidence="1">
    <location>
        <begin position="88"/>
        <end position="98"/>
    </location>
</feature>
<dbReference type="Proteomes" id="UP001338125">
    <property type="component" value="Unassembled WGS sequence"/>
</dbReference>
<accession>A0ABR0S778</accession>
<feature type="compositionally biased region" description="Polar residues" evidence="1">
    <location>
        <begin position="226"/>
        <end position="236"/>
    </location>
</feature>
<evidence type="ECO:0000313" key="3">
    <source>
        <dbReference type="Proteomes" id="UP001338125"/>
    </source>
</evidence>
<name>A0ABR0S778_9HYPO</name>